<dbReference type="EMBL" id="CP090978">
    <property type="protein sequence ID" value="UJF34329.1"/>
    <property type="molecule type" value="Genomic_DNA"/>
</dbReference>
<name>A0ABY3SM81_9BACL</name>
<sequence>MQTIAYYISDYGYGHATRCIAIIRELIVIRPDLRVIVCTSFSMDFIKQSMAPYSQVQYRNVNNDIGYFLQQGSLEPDITKLKEEYRLYIESVDERVQKEVDFLLELKVELVISDIAPIPFISASSLGIPSVGLSNFTWYTAYRNWLTEYELVFLKNAYSKMDHYLAFGGANEPLWGRLSNDSFQLVSRELDMGEVARIRDEANIEQSKMLVYVGLGMKVNMNIISSWKIWDSTEVAFIVSSSHGFNHPNVTVIPHHYLESQNYVAACDLIITKAGWGTASEAVLANRPLLILKRNDMNEDKNTIRYLKHKRLCSLKDWDDLRVESLTKDQINQIINKYNRDHTALNDKQSIVQRINEIIEMKHRRHKL</sequence>
<dbReference type="PANTHER" id="PTHR38134">
    <property type="entry name" value="SLR1395 PROTEIN"/>
    <property type="match status" value="1"/>
</dbReference>
<protein>
    <recommendedName>
        <fullName evidence="3">Glycosyl transferase family 28 C-terminal domain-containing protein</fullName>
    </recommendedName>
</protein>
<evidence type="ECO:0000313" key="2">
    <source>
        <dbReference type="Proteomes" id="UP001649230"/>
    </source>
</evidence>
<evidence type="ECO:0000313" key="1">
    <source>
        <dbReference type="EMBL" id="UJF34329.1"/>
    </source>
</evidence>
<evidence type="ECO:0008006" key="3">
    <source>
        <dbReference type="Google" id="ProtNLM"/>
    </source>
</evidence>
<gene>
    <name evidence="1" type="ORF">L0M14_03710</name>
</gene>
<keyword evidence="2" id="KW-1185">Reference proteome</keyword>
<accession>A0ABY3SM81</accession>
<organism evidence="1 2">
    <name type="scientific">Paenibacillus hexagrammi</name>
    <dbReference type="NCBI Taxonomy" id="2908839"/>
    <lineage>
        <taxon>Bacteria</taxon>
        <taxon>Bacillati</taxon>
        <taxon>Bacillota</taxon>
        <taxon>Bacilli</taxon>
        <taxon>Bacillales</taxon>
        <taxon>Paenibacillaceae</taxon>
        <taxon>Paenibacillus</taxon>
    </lineage>
</organism>
<dbReference type="SUPFAM" id="SSF53756">
    <property type="entry name" value="UDP-Glycosyltransferase/glycogen phosphorylase"/>
    <property type="match status" value="1"/>
</dbReference>
<dbReference type="Gene3D" id="3.40.50.2000">
    <property type="entry name" value="Glycogen Phosphorylase B"/>
    <property type="match status" value="1"/>
</dbReference>
<proteinExistence type="predicted"/>
<reference evidence="1 2" key="1">
    <citation type="journal article" date="2024" name="Int. J. Syst. Evol. Microbiol.">
        <title>Paenibacillus hexagrammi sp. nov., a novel bacterium isolated from the gut content of Hexagrammos agrammus.</title>
        <authorList>
            <person name="Jung H.K."/>
            <person name="Kim D.G."/>
            <person name="Zin H."/>
            <person name="Park J."/>
            <person name="Jung H."/>
            <person name="Kim Y.O."/>
            <person name="Kong H.J."/>
            <person name="Kim J.W."/>
            <person name="Kim Y.S."/>
        </authorList>
    </citation>
    <scope>NUCLEOTIDE SEQUENCE [LARGE SCALE GENOMIC DNA]</scope>
    <source>
        <strain evidence="1 2">YPD9-1</strain>
    </source>
</reference>
<dbReference type="PANTHER" id="PTHR38134:SF2">
    <property type="entry name" value="GALACTOKINASE"/>
    <property type="match status" value="1"/>
</dbReference>
<dbReference type="InterPro" id="IPR053205">
    <property type="entry name" value="GHMP_kinase_L-arabinokinase"/>
</dbReference>
<dbReference type="RefSeq" id="WP_235120903.1">
    <property type="nucleotide sequence ID" value="NZ_CP090978.1"/>
</dbReference>
<dbReference type="Proteomes" id="UP001649230">
    <property type="component" value="Chromosome"/>
</dbReference>